<organism evidence="3 4">
    <name type="scientific">Candidatus Roizmanbacteria bacterium RIFCSPLOWO2_01_FULL_37_12</name>
    <dbReference type="NCBI Taxonomy" id="1802056"/>
    <lineage>
        <taxon>Bacteria</taxon>
        <taxon>Candidatus Roizmaniibacteriota</taxon>
    </lineage>
</organism>
<dbReference type="Pfam" id="PF13439">
    <property type="entry name" value="Glyco_transf_4"/>
    <property type="match status" value="1"/>
</dbReference>
<evidence type="ECO:0008006" key="5">
    <source>
        <dbReference type="Google" id="ProtNLM"/>
    </source>
</evidence>
<protein>
    <recommendedName>
        <fullName evidence="5">Glycosyl transferase family 1 domain-containing protein</fullName>
    </recommendedName>
</protein>
<evidence type="ECO:0000259" key="2">
    <source>
        <dbReference type="Pfam" id="PF13439"/>
    </source>
</evidence>
<dbReference type="EMBL" id="MGAG01000033">
    <property type="protein sequence ID" value="OGK39948.1"/>
    <property type="molecule type" value="Genomic_DNA"/>
</dbReference>
<feature type="domain" description="Glycosyl transferase family 1" evidence="1">
    <location>
        <begin position="185"/>
        <end position="358"/>
    </location>
</feature>
<dbReference type="GO" id="GO:0016757">
    <property type="term" value="F:glycosyltransferase activity"/>
    <property type="evidence" value="ECO:0007669"/>
    <property type="project" value="InterPro"/>
</dbReference>
<dbReference type="AlphaFoldDB" id="A0A1F7I998"/>
<dbReference type="PANTHER" id="PTHR45947">
    <property type="entry name" value="SULFOQUINOVOSYL TRANSFERASE SQD2"/>
    <property type="match status" value="1"/>
</dbReference>
<accession>A0A1F7I998</accession>
<dbReference type="InterPro" id="IPR001296">
    <property type="entry name" value="Glyco_trans_1"/>
</dbReference>
<dbReference type="PANTHER" id="PTHR45947:SF3">
    <property type="entry name" value="SULFOQUINOVOSYL TRANSFERASE SQD2"/>
    <property type="match status" value="1"/>
</dbReference>
<dbReference type="Gene3D" id="3.40.50.2000">
    <property type="entry name" value="Glycogen Phosphorylase B"/>
    <property type="match status" value="2"/>
</dbReference>
<dbReference type="STRING" id="1802056.A2954_03240"/>
<dbReference type="Pfam" id="PF00534">
    <property type="entry name" value="Glycos_transf_1"/>
    <property type="match status" value="1"/>
</dbReference>
<dbReference type="CDD" id="cd03801">
    <property type="entry name" value="GT4_PimA-like"/>
    <property type="match status" value="1"/>
</dbReference>
<reference evidence="3 4" key="1">
    <citation type="journal article" date="2016" name="Nat. Commun.">
        <title>Thousands of microbial genomes shed light on interconnected biogeochemical processes in an aquifer system.</title>
        <authorList>
            <person name="Anantharaman K."/>
            <person name="Brown C.T."/>
            <person name="Hug L.A."/>
            <person name="Sharon I."/>
            <person name="Castelle C.J."/>
            <person name="Probst A.J."/>
            <person name="Thomas B.C."/>
            <person name="Singh A."/>
            <person name="Wilkins M.J."/>
            <person name="Karaoz U."/>
            <person name="Brodie E.L."/>
            <person name="Williams K.H."/>
            <person name="Hubbard S.S."/>
            <person name="Banfield J.F."/>
        </authorList>
    </citation>
    <scope>NUCLEOTIDE SEQUENCE [LARGE SCALE GENOMIC DNA]</scope>
</reference>
<dbReference type="Proteomes" id="UP000177698">
    <property type="component" value="Unassembled WGS sequence"/>
</dbReference>
<feature type="domain" description="Glycosyltransferase subfamily 4-like N-terminal" evidence="2">
    <location>
        <begin position="61"/>
        <end position="173"/>
    </location>
</feature>
<sequence length="382" mass="43711">MIKVCFVRGKYLNNFEGQNYRFKDISFTAISSLYPLNREFSFPVVKLPSLADLPGRAIKYLANRILGDSQILFGLEKFAGKFDIFHTADPHYFYSYQLAKLRKKRLIKKLVVTSWETIPFNNETVSKKKFIKYFVIKNSDFFICYSQSAKSVLVSEGVNEKKIMIIRLGVDLNQFKPDPDKMTRSRHFVRKEEMVILFVGRLVKEKGVLDLYDAFRFLKSKMSSVKSDSKSLKLKIVGGGPLRNYLLTKIKSDKLANDVSIEKKEYGEMPKIYQQADLFVLPSKKTGTWEEQYGMVLVEAMASGLPIVAYDSGVISEIVGSAGILVKEGNKKNLLVSINRLIETQDLRDKLGKMGRERAEKYFDAKKTAKKISLLYKKIVNS</sequence>
<evidence type="ECO:0000313" key="3">
    <source>
        <dbReference type="EMBL" id="OGK39948.1"/>
    </source>
</evidence>
<gene>
    <name evidence="3" type="ORF">A2954_03240</name>
</gene>
<name>A0A1F7I998_9BACT</name>
<evidence type="ECO:0000313" key="4">
    <source>
        <dbReference type="Proteomes" id="UP000177698"/>
    </source>
</evidence>
<dbReference type="InterPro" id="IPR050194">
    <property type="entry name" value="Glycosyltransferase_grp1"/>
</dbReference>
<dbReference type="SUPFAM" id="SSF53756">
    <property type="entry name" value="UDP-Glycosyltransferase/glycogen phosphorylase"/>
    <property type="match status" value="1"/>
</dbReference>
<proteinExistence type="predicted"/>
<comment type="caution">
    <text evidence="3">The sequence shown here is derived from an EMBL/GenBank/DDBJ whole genome shotgun (WGS) entry which is preliminary data.</text>
</comment>
<evidence type="ECO:0000259" key="1">
    <source>
        <dbReference type="Pfam" id="PF00534"/>
    </source>
</evidence>
<dbReference type="InterPro" id="IPR028098">
    <property type="entry name" value="Glyco_trans_4-like_N"/>
</dbReference>